<dbReference type="PROSITE" id="PS00028">
    <property type="entry name" value="ZINC_FINGER_C2H2_1"/>
    <property type="match status" value="1"/>
</dbReference>
<protein>
    <submittedName>
        <fullName evidence="5">WW domain, G-patch, C2H2 zinc finger</fullName>
    </submittedName>
</protein>
<dbReference type="SMART" id="SM00443">
    <property type="entry name" value="G_patch"/>
    <property type="match status" value="1"/>
</dbReference>
<name>D7FTL2_ECTSI</name>
<dbReference type="GO" id="GO:0003676">
    <property type="term" value="F:nucleic acid binding"/>
    <property type="evidence" value="ECO:0007669"/>
    <property type="project" value="InterPro"/>
</dbReference>
<evidence type="ECO:0000259" key="3">
    <source>
        <dbReference type="PROSITE" id="PS50157"/>
    </source>
</evidence>
<sequence length="329" mass="36438">MDAAGQHGWRALESSADARPGSTAKVYFNSETGVSTFEKPEELKTAQERHRDGMLAKGTESSALSRTVTNFDDIDEEDKAGRKTRLFKRNETQGYIDTQSLDAASLDKPIGEENRGFRLLTKMGWKLGQGLGAKGDGITVPVVLGTQVATLGLGKSAEDDRYTDEAARERKKLDSEVVETADMKAKRLEKAVRQETIKEQVQEMNKEFYCETCGKQYKNVGEMSNHYSSYDHHHVKRLKEAAEAEKARRGKTFNRDKEQRKEWEEMQRRLKATQAATGGGSSAKPPPPPKLPGALQGDGSGIAPVEKRTTVKFGLGMKKPAGKGGFRRR</sequence>
<keyword evidence="6" id="KW-1185">Reference proteome</keyword>
<dbReference type="Pfam" id="PF01585">
    <property type="entry name" value="G-patch"/>
    <property type="match status" value="1"/>
</dbReference>
<organism evidence="5 6">
    <name type="scientific">Ectocarpus siliculosus</name>
    <name type="common">Brown alga</name>
    <name type="synonym">Conferva siliculosa</name>
    <dbReference type="NCBI Taxonomy" id="2880"/>
    <lineage>
        <taxon>Eukaryota</taxon>
        <taxon>Sar</taxon>
        <taxon>Stramenopiles</taxon>
        <taxon>Ochrophyta</taxon>
        <taxon>PX clade</taxon>
        <taxon>Phaeophyceae</taxon>
        <taxon>Ectocarpales</taxon>
        <taxon>Ectocarpaceae</taxon>
        <taxon>Ectocarpus</taxon>
    </lineage>
</organism>
<dbReference type="InParanoid" id="D7FTL2"/>
<reference evidence="5 6" key="1">
    <citation type="journal article" date="2010" name="Nature">
        <title>The Ectocarpus genome and the independent evolution of multicellularity in brown algae.</title>
        <authorList>
            <person name="Cock J.M."/>
            <person name="Sterck L."/>
            <person name="Rouze P."/>
            <person name="Scornet D."/>
            <person name="Allen A.E."/>
            <person name="Amoutzias G."/>
            <person name="Anthouard V."/>
            <person name="Artiguenave F."/>
            <person name="Aury J.M."/>
            <person name="Badger J.H."/>
            <person name="Beszteri B."/>
            <person name="Billiau K."/>
            <person name="Bonnet E."/>
            <person name="Bothwell J.H."/>
            <person name="Bowler C."/>
            <person name="Boyen C."/>
            <person name="Brownlee C."/>
            <person name="Carrano C.J."/>
            <person name="Charrier B."/>
            <person name="Cho G.Y."/>
            <person name="Coelho S.M."/>
            <person name="Collen J."/>
            <person name="Corre E."/>
            <person name="Da Silva C."/>
            <person name="Delage L."/>
            <person name="Delaroque N."/>
            <person name="Dittami S.M."/>
            <person name="Doulbeau S."/>
            <person name="Elias M."/>
            <person name="Farnham G."/>
            <person name="Gachon C.M."/>
            <person name="Gschloessl B."/>
            <person name="Heesch S."/>
            <person name="Jabbari K."/>
            <person name="Jubin C."/>
            <person name="Kawai H."/>
            <person name="Kimura K."/>
            <person name="Kloareg B."/>
            <person name="Kupper F.C."/>
            <person name="Lang D."/>
            <person name="Le Bail A."/>
            <person name="Leblanc C."/>
            <person name="Lerouge P."/>
            <person name="Lohr M."/>
            <person name="Lopez P.J."/>
            <person name="Martens C."/>
            <person name="Maumus F."/>
            <person name="Michel G."/>
            <person name="Miranda-Saavedra D."/>
            <person name="Morales J."/>
            <person name="Moreau H."/>
            <person name="Motomura T."/>
            <person name="Nagasato C."/>
            <person name="Napoli C.A."/>
            <person name="Nelson D.R."/>
            <person name="Nyvall-Collen P."/>
            <person name="Peters A.F."/>
            <person name="Pommier C."/>
            <person name="Potin P."/>
            <person name="Poulain J."/>
            <person name="Quesneville H."/>
            <person name="Read B."/>
            <person name="Rensing S.A."/>
            <person name="Ritter A."/>
            <person name="Rousvoal S."/>
            <person name="Samanta M."/>
            <person name="Samson G."/>
            <person name="Schroeder D.C."/>
            <person name="Segurens B."/>
            <person name="Strittmatter M."/>
            <person name="Tonon T."/>
            <person name="Tregear J.W."/>
            <person name="Valentin K."/>
            <person name="von Dassow P."/>
            <person name="Yamagishi T."/>
            <person name="Van de Peer Y."/>
            <person name="Wincker P."/>
        </authorList>
    </citation>
    <scope>NUCLEOTIDE SEQUENCE [LARGE SCALE GENOMIC DNA]</scope>
    <source>
        <strain evidence="6">Ec32 / CCAP1310/4</strain>
    </source>
</reference>
<evidence type="ECO:0000313" key="6">
    <source>
        <dbReference type="Proteomes" id="UP000002630"/>
    </source>
</evidence>
<keyword evidence="1" id="KW-0862">Zinc</keyword>
<evidence type="ECO:0000259" key="4">
    <source>
        <dbReference type="PROSITE" id="PS50174"/>
    </source>
</evidence>
<feature type="domain" description="G-patch" evidence="4">
    <location>
        <begin position="112"/>
        <end position="158"/>
    </location>
</feature>
<evidence type="ECO:0000313" key="5">
    <source>
        <dbReference type="EMBL" id="CBJ31403.1"/>
    </source>
</evidence>
<proteinExistence type="predicted"/>
<dbReference type="PROSITE" id="PS50157">
    <property type="entry name" value="ZINC_FINGER_C2H2_2"/>
    <property type="match status" value="1"/>
</dbReference>
<dbReference type="EMBL" id="FN648434">
    <property type="protein sequence ID" value="CBJ31403.1"/>
    <property type="molecule type" value="Genomic_DNA"/>
</dbReference>
<accession>D7FTL2</accession>
<keyword evidence="1" id="KW-0863">Zinc-finger</keyword>
<dbReference type="AlphaFoldDB" id="D7FTL2"/>
<dbReference type="Proteomes" id="UP000002630">
    <property type="component" value="Linkage Group LG16"/>
</dbReference>
<dbReference type="GO" id="GO:0008270">
    <property type="term" value="F:zinc ion binding"/>
    <property type="evidence" value="ECO:0007669"/>
    <property type="project" value="UniProtKB-KW"/>
</dbReference>
<dbReference type="PANTHER" id="PTHR47251:SF1">
    <property type="entry name" value="FINGER DOMAIN PROTEIN, PUTATIVE (AFU_ORTHOLOGUE AFUA_3G04180)-RELATED"/>
    <property type="match status" value="1"/>
</dbReference>
<dbReference type="eggNOG" id="KOG2184">
    <property type="taxonomic scope" value="Eukaryota"/>
</dbReference>
<feature type="compositionally biased region" description="Basic and acidic residues" evidence="2">
    <location>
        <begin position="240"/>
        <end position="268"/>
    </location>
</feature>
<dbReference type="PANTHER" id="PTHR47251">
    <property type="entry name" value="FINGER DOMAIN PROTEIN, PUTATIVE (AFU_ORTHOLOGUE AFUA_3G04180)-RELATED"/>
    <property type="match status" value="1"/>
</dbReference>
<dbReference type="PROSITE" id="PS50174">
    <property type="entry name" value="G_PATCH"/>
    <property type="match status" value="1"/>
</dbReference>
<feature type="domain" description="C2H2-type" evidence="3">
    <location>
        <begin position="208"/>
        <end position="237"/>
    </location>
</feature>
<dbReference type="STRING" id="2880.D7FTL2"/>
<gene>
    <name evidence="5" type="ORF">Esi_0252_0007</name>
</gene>
<evidence type="ECO:0000256" key="2">
    <source>
        <dbReference type="SAM" id="MobiDB-lite"/>
    </source>
</evidence>
<dbReference type="OMA" id="WTMEINT"/>
<feature type="region of interest" description="Disordered" evidence="2">
    <location>
        <begin position="240"/>
        <end position="329"/>
    </location>
</feature>
<dbReference type="OrthoDB" id="206406at2759"/>
<dbReference type="InterPro" id="IPR000467">
    <property type="entry name" value="G_patch_dom"/>
</dbReference>
<dbReference type="EMBL" id="FN649741">
    <property type="protein sequence ID" value="CBJ31403.1"/>
    <property type="molecule type" value="Genomic_DNA"/>
</dbReference>
<feature type="region of interest" description="Disordered" evidence="2">
    <location>
        <begin position="1"/>
        <end position="24"/>
    </location>
</feature>
<dbReference type="InterPro" id="IPR013087">
    <property type="entry name" value="Znf_C2H2_type"/>
</dbReference>
<evidence type="ECO:0000256" key="1">
    <source>
        <dbReference type="PROSITE-ProRule" id="PRU00042"/>
    </source>
</evidence>
<keyword evidence="1" id="KW-0479">Metal-binding</keyword>